<name>A0AA86NET6_9EUKA</name>
<dbReference type="EMBL" id="CAXDID020000149">
    <property type="protein sequence ID" value="CAL6041233.1"/>
    <property type="molecule type" value="Genomic_DNA"/>
</dbReference>
<dbReference type="PROSITE" id="PS00018">
    <property type="entry name" value="EF_HAND_1"/>
    <property type="match status" value="1"/>
</dbReference>
<dbReference type="Proteomes" id="UP001642409">
    <property type="component" value="Unassembled WGS sequence"/>
</dbReference>
<dbReference type="Gene3D" id="1.10.238.10">
    <property type="entry name" value="EF-hand"/>
    <property type="match status" value="1"/>
</dbReference>
<evidence type="ECO:0000313" key="3">
    <source>
        <dbReference type="EMBL" id="CAL6041233.1"/>
    </source>
</evidence>
<gene>
    <name evidence="3" type="ORF">HINF_LOCUS38886</name>
    <name evidence="2" type="ORF">HINF_LOCUS5919</name>
</gene>
<dbReference type="SUPFAM" id="SSF47473">
    <property type="entry name" value="EF-hand"/>
    <property type="match status" value="1"/>
</dbReference>
<sequence>MFKNLFSKVKAMFEVDDDDNNVQSMVSNGKGPVDICEIHWTLRKYFPDVPQRFALVIAKLLEPENDGYVSREAFNKLSQHLKAVQQDEDIYNVLFAAADLDNNKTLDEFELQTIREKLRLDFELPPTPMSLEDFKKFMKPFVEEVTGSGMIPFVGNNVKREEVQHEHKLKPISRQSDQGETVAEIDTHGKGLQAIKRRSRAEVLDESVSNIKRMQSSALQMVVQ</sequence>
<evidence type="ECO:0000256" key="1">
    <source>
        <dbReference type="ARBA" id="ARBA00022837"/>
    </source>
</evidence>
<reference evidence="3 4" key="2">
    <citation type="submission" date="2024-07" db="EMBL/GenBank/DDBJ databases">
        <authorList>
            <person name="Akdeniz Z."/>
        </authorList>
    </citation>
    <scope>NUCLEOTIDE SEQUENCE [LARGE SCALE GENOMIC DNA]</scope>
</reference>
<dbReference type="InterPro" id="IPR011992">
    <property type="entry name" value="EF-hand-dom_pair"/>
</dbReference>
<reference evidence="2" key="1">
    <citation type="submission" date="2023-06" db="EMBL/GenBank/DDBJ databases">
        <authorList>
            <person name="Kurt Z."/>
        </authorList>
    </citation>
    <scope>NUCLEOTIDE SEQUENCE</scope>
</reference>
<dbReference type="InterPro" id="IPR018247">
    <property type="entry name" value="EF_Hand_1_Ca_BS"/>
</dbReference>
<comment type="caution">
    <text evidence="2">The sequence shown here is derived from an EMBL/GenBank/DDBJ whole genome shotgun (WGS) entry which is preliminary data.</text>
</comment>
<proteinExistence type="predicted"/>
<dbReference type="AlphaFoldDB" id="A0AA86NET6"/>
<dbReference type="EMBL" id="CATOUU010000154">
    <property type="protein sequence ID" value="CAI9918274.1"/>
    <property type="molecule type" value="Genomic_DNA"/>
</dbReference>
<evidence type="ECO:0000313" key="2">
    <source>
        <dbReference type="EMBL" id="CAI9918274.1"/>
    </source>
</evidence>
<keyword evidence="1" id="KW-0106">Calcium</keyword>
<keyword evidence="4" id="KW-1185">Reference proteome</keyword>
<accession>A0AA86NET6</accession>
<evidence type="ECO:0000313" key="4">
    <source>
        <dbReference type="Proteomes" id="UP001642409"/>
    </source>
</evidence>
<protein>
    <submittedName>
        <fullName evidence="2">EF-hand domain pair</fullName>
    </submittedName>
    <submittedName>
        <fullName evidence="3">EF-hand_domain pair</fullName>
    </submittedName>
</protein>
<organism evidence="2">
    <name type="scientific">Hexamita inflata</name>
    <dbReference type="NCBI Taxonomy" id="28002"/>
    <lineage>
        <taxon>Eukaryota</taxon>
        <taxon>Metamonada</taxon>
        <taxon>Diplomonadida</taxon>
        <taxon>Hexamitidae</taxon>
        <taxon>Hexamitinae</taxon>
        <taxon>Hexamita</taxon>
    </lineage>
</organism>